<accession>A0ABY1VL67</accession>
<dbReference type="Proteomes" id="UP000250006">
    <property type="component" value="Unassembled WGS sequence"/>
</dbReference>
<organism evidence="1 2">
    <name type="scientific">Actinomyces bovis</name>
    <dbReference type="NCBI Taxonomy" id="1658"/>
    <lineage>
        <taxon>Bacteria</taxon>
        <taxon>Bacillati</taxon>
        <taxon>Actinomycetota</taxon>
        <taxon>Actinomycetes</taxon>
        <taxon>Actinomycetales</taxon>
        <taxon>Actinomycetaceae</taxon>
        <taxon>Actinomyces</taxon>
    </lineage>
</organism>
<dbReference type="RefSeq" id="WP_229116740.1">
    <property type="nucleotide sequence ID" value="NZ_UAPQ01000001.1"/>
</dbReference>
<gene>
    <name evidence="1" type="ORF">NCTC11535_00503</name>
</gene>
<sequence>MTTVEVFDRVIASVALGNTDDHLRKHGFFA</sequence>
<protein>
    <submittedName>
        <fullName evidence="1">HipA-like C-terminal domain</fullName>
    </submittedName>
</protein>
<reference evidence="1 2" key="1">
    <citation type="submission" date="2018-06" db="EMBL/GenBank/DDBJ databases">
        <authorList>
            <consortium name="Pathogen Informatics"/>
            <person name="Doyle S."/>
        </authorList>
    </citation>
    <scope>NUCLEOTIDE SEQUENCE [LARGE SCALE GENOMIC DNA]</scope>
    <source>
        <strain evidence="1 2">NCTC11535</strain>
    </source>
</reference>
<evidence type="ECO:0000313" key="1">
    <source>
        <dbReference type="EMBL" id="SPT52849.1"/>
    </source>
</evidence>
<proteinExistence type="predicted"/>
<dbReference type="EMBL" id="UAPQ01000001">
    <property type="protein sequence ID" value="SPT52849.1"/>
    <property type="molecule type" value="Genomic_DNA"/>
</dbReference>
<keyword evidence="2" id="KW-1185">Reference proteome</keyword>
<comment type="caution">
    <text evidence="1">The sequence shown here is derived from an EMBL/GenBank/DDBJ whole genome shotgun (WGS) entry which is preliminary data.</text>
</comment>
<name>A0ABY1VL67_9ACTO</name>
<evidence type="ECO:0000313" key="2">
    <source>
        <dbReference type="Proteomes" id="UP000250006"/>
    </source>
</evidence>